<keyword evidence="5" id="KW-1133">Transmembrane helix</keyword>
<keyword evidence="7" id="KW-1185">Reference proteome</keyword>
<name>A0ABM2X495_MESAU</name>
<feature type="transmembrane region" description="Helical" evidence="5">
    <location>
        <begin position="444"/>
        <end position="463"/>
    </location>
</feature>
<dbReference type="GeneID" id="101844667"/>
<dbReference type="CDD" id="cd04104">
    <property type="entry name" value="p47_IIGP_like"/>
    <property type="match status" value="1"/>
</dbReference>
<evidence type="ECO:0000256" key="1">
    <source>
        <dbReference type="ARBA" id="ARBA00005429"/>
    </source>
</evidence>
<dbReference type="PANTHER" id="PTHR32341:SF4">
    <property type="entry name" value="INTERFERON-GAMMA-INDUCIBLE GTPASE IFGGA3 PROTEIN-RELATED"/>
    <property type="match status" value="1"/>
</dbReference>
<dbReference type="PROSITE" id="PS51716">
    <property type="entry name" value="G_IRG"/>
    <property type="match status" value="1"/>
</dbReference>
<evidence type="ECO:0000313" key="7">
    <source>
        <dbReference type="Proteomes" id="UP000886700"/>
    </source>
</evidence>
<sequence length="481" mass="55027">MNYITVLITIMSQSSSYTAEHEDHGDLVSDFTEYFKKFKRENEIISQETIHLIEYNLKKGNIEGLHSVISNALKNIDNAPISIAVTGESGAGKSSLINALREVGHEDKSAAEVGVVETTMERTPYKHPKVKTLTLWDLPGIGTMNFPPKDYLEKVKFQEYDFFIIVSATRFTKLELDLAKAIRIMGKNYYFVRTKVDFDLDNEKCKPHTFDRERILQMIRSYCEKTFIQNNMDAPQIFLISNISLSDYDFPVLMDTLIKDLPAQKRHNFMLSLPNITEAAIDRKRKSMQNYIWLEASMSAIMAVLPMVGILRDDVEKLKVNLNHYQVTFGVDAESLEFIAKDFQVPVEQLKKIIKSPYLLETKKEETSEEMLMKYLETFMSATGGPLSSAIHFRKTYYLQLLFLDTVTEDAKVLCRRSFKEINREHSNSWNMAGQAQKTTCPEALVLLLSIAMVVVFMVTTSIKICGLYETNPSQGRITDP</sequence>
<organism evidence="7 8">
    <name type="scientific">Mesocricetus auratus</name>
    <name type="common">Golden hamster</name>
    <dbReference type="NCBI Taxonomy" id="10036"/>
    <lineage>
        <taxon>Eukaryota</taxon>
        <taxon>Metazoa</taxon>
        <taxon>Chordata</taxon>
        <taxon>Craniata</taxon>
        <taxon>Vertebrata</taxon>
        <taxon>Euteleostomi</taxon>
        <taxon>Mammalia</taxon>
        <taxon>Eutheria</taxon>
        <taxon>Euarchontoglires</taxon>
        <taxon>Glires</taxon>
        <taxon>Rodentia</taxon>
        <taxon>Myomorpha</taxon>
        <taxon>Muroidea</taxon>
        <taxon>Cricetidae</taxon>
        <taxon>Cricetinae</taxon>
        <taxon>Mesocricetus</taxon>
    </lineage>
</organism>
<dbReference type="InterPro" id="IPR051515">
    <property type="entry name" value="IRG"/>
</dbReference>
<dbReference type="PANTHER" id="PTHR32341">
    <property type="entry name" value="INTERFERON-INDUCIBLE GTPASE"/>
    <property type="match status" value="1"/>
</dbReference>
<protein>
    <submittedName>
        <fullName evidence="8">Interferon-inducible GTPase 1-like isoform X1</fullName>
    </submittedName>
</protein>
<reference evidence="8" key="1">
    <citation type="submission" date="2025-08" db="UniProtKB">
        <authorList>
            <consortium name="RefSeq"/>
        </authorList>
    </citation>
    <scope>IDENTIFICATION</scope>
    <source>
        <tissue evidence="8">Liver</tissue>
    </source>
</reference>
<keyword evidence="3" id="KW-0378">Hydrolase</keyword>
<dbReference type="RefSeq" id="XP_040597707.1">
    <property type="nucleotide sequence ID" value="XM_040741773.1"/>
</dbReference>
<evidence type="ECO:0000256" key="2">
    <source>
        <dbReference type="ARBA" id="ARBA00022741"/>
    </source>
</evidence>
<keyword evidence="5" id="KW-0472">Membrane</keyword>
<gene>
    <name evidence="8" type="primary">LOC101844667</name>
</gene>
<dbReference type="InterPro" id="IPR007743">
    <property type="entry name" value="Immunity-related_GTPase-like"/>
</dbReference>
<proteinExistence type="inferred from homology"/>
<evidence type="ECO:0000256" key="3">
    <source>
        <dbReference type="ARBA" id="ARBA00022801"/>
    </source>
</evidence>
<dbReference type="Gene3D" id="3.40.50.300">
    <property type="entry name" value="P-loop containing nucleotide triphosphate hydrolases"/>
    <property type="match status" value="1"/>
</dbReference>
<dbReference type="InterPro" id="IPR027417">
    <property type="entry name" value="P-loop_NTPase"/>
</dbReference>
<dbReference type="InterPro" id="IPR030385">
    <property type="entry name" value="G_IRG_dom"/>
</dbReference>
<dbReference type="Pfam" id="PF05049">
    <property type="entry name" value="IIGP"/>
    <property type="match status" value="1"/>
</dbReference>
<feature type="domain" description="IRG-type G" evidence="6">
    <location>
        <begin position="79"/>
        <end position="260"/>
    </location>
</feature>
<evidence type="ECO:0000256" key="5">
    <source>
        <dbReference type="SAM" id="Phobius"/>
    </source>
</evidence>
<evidence type="ECO:0000313" key="8">
    <source>
        <dbReference type="RefSeq" id="XP_040597707.1"/>
    </source>
</evidence>
<keyword evidence="5" id="KW-0812">Transmembrane</keyword>
<accession>A0ABM2X495</accession>
<evidence type="ECO:0000256" key="4">
    <source>
        <dbReference type="ARBA" id="ARBA00023134"/>
    </source>
</evidence>
<dbReference type="Proteomes" id="UP000886700">
    <property type="component" value="Unplaced"/>
</dbReference>
<evidence type="ECO:0000259" key="6">
    <source>
        <dbReference type="PROSITE" id="PS51716"/>
    </source>
</evidence>
<dbReference type="SUPFAM" id="SSF52540">
    <property type="entry name" value="P-loop containing nucleoside triphosphate hydrolases"/>
    <property type="match status" value="1"/>
</dbReference>
<keyword evidence="2" id="KW-0547">Nucleotide-binding</keyword>
<comment type="similarity">
    <text evidence="1">Belongs to the TRAFAC class dynamin-like GTPase superfamily. IRG family.</text>
</comment>
<keyword evidence="4" id="KW-0342">GTP-binding</keyword>